<dbReference type="HAMAP" id="MF_01246">
    <property type="entry name" value="COD"/>
    <property type="match status" value="1"/>
</dbReference>
<feature type="binding site" evidence="6">
    <location>
        <position position="59"/>
    </location>
    <ligand>
        <name>Mg(2+)</name>
        <dbReference type="ChEBI" id="CHEBI:18420"/>
    </ligand>
</feature>
<dbReference type="CDD" id="cd10803">
    <property type="entry name" value="YdjC_EF3048_like"/>
    <property type="match status" value="1"/>
</dbReference>
<keyword evidence="4 6" id="KW-0460">Magnesium</keyword>
<reference evidence="8 10" key="3">
    <citation type="submission" date="2021-02" db="EMBL/GenBank/DDBJ databases">
        <title>FDA dAtabase for Regulatory Grade micrObial Sequences (FDA-ARGOS): Supporting development and validation of Infectious Disease Dx tests.</title>
        <authorList>
            <person name="Sproer C."/>
            <person name="Gronow S."/>
            <person name="Severitt S."/>
            <person name="Schroder I."/>
            <person name="Tallon L."/>
            <person name="Sadzewicz L."/>
            <person name="Zhao X."/>
            <person name="Boylan J."/>
            <person name="Ott S."/>
            <person name="Bowen H."/>
            <person name="Vavikolanu K."/>
            <person name="Mehta A."/>
            <person name="Aluvathingal J."/>
            <person name="Nadendla S."/>
            <person name="Lowell S."/>
            <person name="Myers T."/>
            <person name="Yan Y."/>
            <person name="Sichtig H."/>
        </authorList>
    </citation>
    <scope>NUCLEOTIDE SEQUENCE [LARGE SCALE GENOMIC DNA]</scope>
    <source>
        <strain evidence="8 10">FDAARGOS_1207</strain>
    </source>
</reference>
<keyword evidence="3 6" id="KW-0378">Hydrolase</keyword>
<evidence type="ECO:0000256" key="6">
    <source>
        <dbReference type="HAMAP-Rule" id="MF_01246"/>
    </source>
</evidence>
<dbReference type="Proteomes" id="UP000241209">
    <property type="component" value="Unassembled WGS sequence"/>
</dbReference>
<dbReference type="Gene3D" id="3.20.20.370">
    <property type="entry name" value="Glycoside hydrolase/deacetylase"/>
    <property type="match status" value="1"/>
</dbReference>
<dbReference type="AlphaFoldDB" id="A0A2T4PWP7"/>
<name>A0A2T4PWP7_9STAP</name>
<dbReference type="EMBL" id="CP069486">
    <property type="protein sequence ID" value="QRO86199.1"/>
    <property type="molecule type" value="Genomic_DNA"/>
</dbReference>
<keyword evidence="2 6" id="KW-0479">Metal-binding</keyword>
<dbReference type="GO" id="GO:0046872">
    <property type="term" value="F:metal ion binding"/>
    <property type="evidence" value="ECO:0007669"/>
    <property type="project" value="UniProtKB-KW"/>
</dbReference>
<dbReference type="GO" id="GO:0019213">
    <property type="term" value="F:deacetylase activity"/>
    <property type="evidence" value="ECO:0007669"/>
    <property type="project" value="TreeGrafter"/>
</dbReference>
<dbReference type="Pfam" id="PF04794">
    <property type="entry name" value="YdjC"/>
    <property type="match status" value="1"/>
</dbReference>
<dbReference type="InterPro" id="IPR011330">
    <property type="entry name" value="Glyco_hydro/deAcase_b/a-brl"/>
</dbReference>
<evidence type="ECO:0000256" key="5">
    <source>
        <dbReference type="ARBA" id="ARBA00023277"/>
    </source>
</evidence>
<protein>
    <recommendedName>
        <fullName evidence="6">Carbohydrate deacetylase</fullName>
        <ecNumber evidence="6">3.5.1.-</ecNumber>
    </recommendedName>
</protein>
<dbReference type="SUPFAM" id="SSF88713">
    <property type="entry name" value="Glycoside hydrolase/deacetylase"/>
    <property type="match status" value="1"/>
</dbReference>
<dbReference type="Proteomes" id="UP000627155">
    <property type="component" value="Chromosome"/>
</dbReference>
<dbReference type="GO" id="GO:0016811">
    <property type="term" value="F:hydrolase activity, acting on carbon-nitrogen (but not peptide) bonds, in linear amides"/>
    <property type="evidence" value="ECO:0007669"/>
    <property type="project" value="UniProtKB-UniRule"/>
</dbReference>
<dbReference type="EMBL" id="PZFK01000002">
    <property type="protein sequence ID" value="PTI30857.1"/>
    <property type="molecule type" value="Genomic_DNA"/>
</dbReference>
<organism evidence="7 9">
    <name type="scientific">Mammaliicoccus vitulinus</name>
    <dbReference type="NCBI Taxonomy" id="71237"/>
    <lineage>
        <taxon>Bacteria</taxon>
        <taxon>Bacillati</taxon>
        <taxon>Bacillota</taxon>
        <taxon>Bacilli</taxon>
        <taxon>Bacillales</taxon>
        <taxon>Staphylococcaceae</taxon>
        <taxon>Mammaliicoccus</taxon>
    </lineage>
</organism>
<comment type="function">
    <text evidence="6">Probably catalyzes the deacetylation of acetylated carbohydrates an important step in the degradation of oligosaccharides.</text>
</comment>
<evidence type="ECO:0000313" key="7">
    <source>
        <dbReference type="EMBL" id="PTI30857.1"/>
    </source>
</evidence>
<comment type="subunit">
    <text evidence="6">Homodimer.</text>
</comment>
<sequence length="243" mass="28009">MKVIINADDFGYSNGVNYGIIDAYKNGILTSTTCLTNMPGFTHAIKLAKANPGLGVGIHLALTCGKPLTKNLYSLVDSNGDFRNISHYDQKYYIDVNELYDEWKAQIEKFLSTGLTPTHLDSHHHVNNLELILPVFLKLATEYQLPIRNNLENKNKYSQYKMVDYFEYHPEIILNSLEVIKDKYKKYDSIEIMCHPAYIDKFLRDHSSFVMPRIEELDFLTSEHAKEIFNEINGITLINYSDL</sequence>
<dbReference type="GO" id="GO:0000272">
    <property type="term" value="P:polysaccharide catabolic process"/>
    <property type="evidence" value="ECO:0007669"/>
    <property type="project" value="InterPro"/>
</dbReference>
<reference evidence="7" key="2">
    <citation type="submission" date="2018-03" db="EMBL/GenBank/DDBJ databases">
        <authorList>
            <person name="Keele B.F."/>
        </authorList>
    </citation>
    <scope>NUCLEOTIDE SEQUENCE</scope>
    <source>
        <strain evidence="7">SNUC 2204</strain>
    </source>
</reference>
<dbReference type="GeneID" id="64117490"/>
<gene>
    <name evidence="8" type="primary">chbG</name>
    <name evidence="7" type="ORF">BU072_00850</name>
    <name evidence="8" type="ORF">I6J37_05980</name>
</gene>
<evidence type="ECO:0000256" key="2">
    <source>
        <dbReference type="ARBA" id="ARBA00022723"/>
    </source>
</evidence>
<dbReference type="EC" id="3.5.1.-" evidence="6"/>
<dbReference type="OrthoDB" id="9774177at2"/>
<dbReference type="InterPro" id="IPR022948">
    <property type="entry name" value="COD_ChbG_bac"/>
</dbReference>
<dbReference type="RefSeq" id="WP_103323456.1">
    <property type="nucleotide sequence ID" value="NZ_BMDF01000005.1"/>
</dbReference>
<dbReference type="STRING" id="1167632.GCA_000286335_01505"/>
<evidence type="ECO:0000256" key="1">
    <source>
        <dbReference type="ARBA" id="ARBA00001946"/>
    </source>
</evidence>
<dbReference type="InterPro" id="IPR006879">
    <property type="entry name" value="YdjC-like"/>
</dbReference>
<dbReference type="NCBIfam" id="NF002559">
    <property type="entry name" value="PRK02134.1"/>
    <property type="match status" value="1"/>
</dbReference>
<dbReference type="PANTHER" id="PTHR31609:SF1">
    <property type="entry name" value="CARBOHYDRATE DEACETYLASE"/>
    <property type="match status" value="1"/>
</dbReference>
<evidence type="ECO:0000256" key="4">
    <source>
        <dbReference type="ARBA" id="ARBA00022842"/>
    </source>
</evidence>
<evidence type="ECO:0000313" key="8">
    <source>
        <dbReference type="EMBL" id="QRO86199.1"/>
    </source>
</evidence>
<comment type="similarity">
    <text evidence="6">Belongs to the YdjC deacetylase family.</text>
</comment>
<keyword evidence="5 6" id="KW-0119">Carbohydrate metabolism</keyword>
<evidence type="ECO:0000256" key="3">
    <source>
        <dbReference type="ARBA" id="ARBA00022801"/>
    </source>
</evidence>
<feature type="binding site" evidence="6">
    <location>
        <position position="123"/>
    </location>
    <ligand>
        <name>Mg(2+)</name>
        <dbReference type="ChEBI" id="CHEBI:18420"/>
    </ligand>
</feature>
<keyword evidence="10" id="KW-1185">Reference proteome</keyword>
<proteinExistence type="inferred from homology"/>
<dbReference type="PANTHER" id="PTHR31609">
    <property type="entry name" value="YDJC DEACETYLASE FAMILY MEMBER"/>
    <property type="match status" value="1"/>
</dbReference>
<reference evidence="7 9" key="1">
    <citation type="journal article" date="2016" name="Front. Microbiol.">
        <title>Comprehensive Phylogenetic Analysis of Bovine Non-aureus Staphylococci Species Based on Whole-Genome Sequencing.</title>
        <authorList>
            <person name="Naushad S."/>
            <person name="Barkema H.W."/>
            <person name="Luby C."/>
            <person name="Condas L.A."/>
            <person name="Nobrega D.B."/>
            <person name="Carson D.A."/>
            <person name="De Buck J."/>
        </authorList>
    </citation>
    <scope>NUCLEOTIDE SEQUENCE [LARGE SCALE GENOMIC DNA]</scope>
    <source>
        <strain evidence="7 9">SNUC 2204</strain>
    </source>
</reference>
<evidence type="ECO:0000313" key="9">
    <source>
        <dbReference type="Proteomes" id="UP000241209"/>
    </source>
</evidence>
<evidence type="ECO:0000313" key="10">
    <source>
        <dbReference type="Proteomes" id="UP000627155"/>
    </source>
</evidence>
<accession>A0A2T4PWP7</accession>
<comment type="cofactor">
    <cofactor evidence="1 6">
        <name>Mg(2+)</name>
        <dbReference type="ChEBI" id="CHEBI:18420"/>
    </cofactor>
</comment>